<dbReference type="AlphaFoldDB" id="A0A839XZQ1"/>
<keyword evidence="2" id="KW-0732">Signal</keyword>
<dbReference type="PROSITE" id="PS51257">
    <property type="entry name" value="PROKAR_LIPOPROTEIN"/>
    <property type="match status" value="1"/>
</dbReference>
<feature type="region of interest" description="Disordered" evidence="1">
    <location>
        <begin position="20"/>
        <end position="82"/>
    </location>
</feature>
<dbReference type="Proteomes" id="UP000580718">
    <property type="component" value="Unassembled WGS sequence"/>
</dbReference>
<organism evidence="3 4">
    <name type="scientific">Modestobacter versicolor</name>
    <dbReference type="NCBI Taxonomy" id="429133"/>
    <lineage>
        <taxon>Bacteria</taxon>
        <taxon>Bacillati</taxon>
        <taxon>Actinomycetota</taxon>
        <taxon>Actinomycetes</taxon>
        <taxon>Geodermatophilales</taxon>
        <taxon>Geodermatophilaceae</taxon>
        <taxon>Modestobacter</taxon>
    </lineage>
</organism>
<feature type="chain" id="PRO_5032678502" evidence="2">
    <location>
        <begin position="27"/>
        <end position="82"/>
    </location>
</feature>
<comment type="caution">
    <text evidence="3">The sequence shown here is derived from an EMBL/GenBank/DDBJ whole genome shotgun (WGS) entry which is preliminary data.</text>
</comment>
<reference evidence="3 4" key="1">
    <citation type="submission" date="2020-08" db="EMBL/GenBank/DDBJ databases">
        <title>Sequencing the genomes of 1000 actinobacteria strains.</title>
        <authorList>
            <person name="Klenk H.-P."/>
        </authorList>
    </citation>
    <scope>NUCLEOTIDE SEQUENCE [LARGE SCALE GENOMIC DNA]</scope>
    <source>
        <strain evidence="3 4">DSM 16678</strain>
    </source>
</reference>
<evidence type="ECO:0000256" key="1">
    <source>
        <dbReference type="SAM" id="MobiDB-lite"/>
    </source>
</evidence>
<accession>A0A839XZQ1</accession>
<protein>
    <submittedName>
        <fullName evidence="3">ABC-type glycerol-3-phosphate transport system substrate-binding protein</fullName>
    </submittedName>
</protein>
<proteinExistence type="predicted"/>
<sequence>MSRRRAVAVALVAAGLLAGCSGEEDADPAPSSTSQAPSSARTPPPISPRTTVTFSPGSTLPGTVTPPPGSGLPVPVPSAPES</sequence>
<feature type="compositionally biased region" description="Pro residues" evidence="1">
    <location>
        <begin position="64"/>
        <end position="82"/>
    </location>
</feature>
<gene>
    <name evidence="3" type="ORF">FHX36_001442</name>
</gene>
<evidence type="ECO:0000256" key="2">
    <source>
        <dbReference type="SAM" id="SignalP"/>
    </source>
</evidence>
<evidence type="ECO:0000313" key="4">
    <source>
        <dbReference type="Proteomes" id="UP000580718"/>
    </source>
</evidence>
<dbReference type="EMBL" id="JACIBU010000001">
    <property type="protein sequence ID" value="MBB3675707.1"/>
    <property type="molecule type" value="Genomic_DNA"/>
</dbReference>
<name>A0A839XZQ1_9ACTN</name>
<feature type="signal peptide" evidence="2">
    <location>
        <begin position="1"/>
        <end position="26"/>
    </location>
</feature>
<evidence type="ECO:0000313" key="3">
    <source>
        <dbReference type="EMBL" id="MBB3675707.1"/>
    </source>
</evidence>
<dbReference type="RefSeq" id="WP_181428664.1">
    <property type="nucleotide sequence ID" value="NZ_JACIBU010000001.1"/>
</dbReference>
<feature type="compositionally biased region" description="Low complexity" evidence="1">
    <location>
        <begin position="28"/>
        <end position="41"/>
    </location>
</feature>